<dbReference type="Proteomes" id="UP000012065">
    <property type="component" value="Unassembled WGS sequence"/>
</dbReference>
<reference evidence="1 2" key="1">
    <citation type="journal article" date="2013" name="J. Biotechnol.">
        <title>Establishment and interpretation of the genome sequence of the phytopathogenic fungus Rhizoctonia solani AG1-IB isolate 7/3/14.</title>
        <authorList>
            <person name="Wibberg D.W."/>
            <person name="Jelonek L.J."/>
            <person name="Rupp O.R."/>
            <person name="Hennig M.H."/>
            <person name="Eikmeyer F.E."/>
            <person name="Goesmann A.G."/>
            <person name="Hartmann A.H."/>
            <person name="Borriss R.B."/>
            <person name="Grosch R.G."/>
            <person name="Puehler A.P."/>
            <person name="Schlueter A.S."/>
        </authorList>
    </citation>
    <scope>NUCLEOTIDE SEQUENCE [LARGE SCALE GENOMIC DNA]</scope>
    <source>
        <strain evidence="2">AG1-IB / isolate 7/3/14</strain>
    </source>
</reference>
<proteinExistence type="predicted"/>
<evidence type="ECO:0000313" key="2">
    <source>
        <dbReference type="Proteomes" id="UP000012065"/>
    </source>
</evidence>
<name>M5BZ66_THACB</name>
<accession>M5BZ66</accession>
<organism evidence="1 2">
    <name type="scientific">Thanatephorus cucumeris (strain AG1-IB / isolate 7/3/14)</name>
    <name type="common">Lettuce bottom rot fungus</name>
    <name type="synonym">Rhizoctonia solani</name>
    <dbReference type="NCBI Taxonomy" id="1108050"/>
    <lineage>
        <taxon>Eukaryota</taxon>
        <taxon>Fungi</taxon>
        <taxon>Dikarya</taxon>
        <taxon>Basidiomycota</taxon>
        <taxon>Agaricomycotina</taxon>
        <taxon>Agaricomycetes</taxon>
        <taxon>Cantharellales</taxon>
        <taxon>Ceratobasidiaceae</taxon>
        <taxon>Rhizoctonia</taxon>
        <taxon>Rhizoctonia solani AG-1</taxon>
    </lineage>
</organism>
<evidence type="ECO:0000313" key="1">
    <source>
        <dbReference type="EMBL" id="CCO32506.1"/>
    </source>
</evidence>
<comment type="caution">
    <text evidence="1">The sequence shown here is derived from an EMBL/GenBank/DDBJ whole genome shotgun (WGS) entry which is preliminary data.</text>
</comment>
<sequence length="140" mass="16072">MSQIADGVYTISLPHGDSRITDPGEGRWLNLLPGGSLGKDADKIRIKFNGDRGGYSLQFEKSGKYFTFEGNPFPNNKLLDGDKPRYFKIQKHEFYPDMYAINLSEDKNFHIAMAMERIYPPWVSFIHARWLNGFGLTFCQ</sequence>
<dbReference type="AlphaFoldDB" id="M5BZ66"/>
<gene>
    <name evidence="1" type="ORF">BN14_06566</name>
</gene>
<dbReference type="HOGENOM" id="CLU_1846479_0_0_1"/>
<protein>
    <submittedName>
        <fullName evidence="1">Uncharacterized protein</fullName>
    </submittedName>
</protein>
<dbReference type="EMBL" id="CAOJ01009950">
    <property type="protein sequence ID" value="CCO32506.1"/>
    <property type="molecule type" value="Genomic_DNA"/>
</dbReference>